<name>A0A8J3CFI8_9PSEU</name>
<dbReference type="AlphaFoldDB" id="A0A8J3CFI8"/>
<dbReference type="PANTHER" id="PTHR43252">
    <property type="entry name" value="TRANSCRIPTIONAL REGULATOR YQJI"/>
    <property type="match status" value="1"/>
</dbReference>
<dbReference type="Gene3D" id="1.10.10.10">
    <property type="entry name" value="Winged helix-like DNA-binding domain superfamily/Winged helix DNA-binding domain"/>
    <property type="match status" value="1"/>
</dbReference>
<dbReference type="PANTHER" id="PTHR43252:SF2">
    <property type="entry name" value="TRANSCRIPTION REGULATOR, PADR-LIKE FAMILY"/>
    <property type="match status" value="1"/>
</dbReference>
<evidence type="ECO:0000313" key="3">
    <source>
        <dbReference type="EMBL" id="GGM58022.1"/>
    </source>
</evidence>
<evidence type="ECO:0000313" key="4">
    <source>
        <dbReference type="Proteomes" id="UP000637578"/>
    </source>
</evidence>
<dbReference type="SUPFAM" id="SSF46785">
    <property type="entry name" value="Winged helix' DNA-binding domain"/>
    <property type="match status" value="1"/>
</dbReference>
<dbReference type="InterPro" id="IPR005149">
    <property type="entry name" value="Tscrpt_reg_PadR_N"/>
</dbReference>
<reference evidence="3" key="2">
    <citation type="submission" date="2020-09" db="EMBL/GenBank/DDBJ databases">
        <authorList>
            <person name="Sun Q."/>
            <person name="Zhou Y."/>
        </authorList>
    </citation>
    <scope>NUCLEOTIDE SEQUENCE</scope>
    <source>
        <strain evidence="3">CGMCC 4.5737</strain>
    </source>
</reference>
<dbReference type="InterPro" id="IPR036390">
    <property type="entry name" value="WH_DNA-bd_sf"/>
</dbReference>
<comment type="caution">
    <text evidence="3">The sequence shown here is derived from an EMBL/GenBank/DDBJ whole genome shotgun (WGS) entry which is preliminary data.</text>
</comment>
<accession>A0A8J3CFI8</accession>
<dbReference type="InterPro" id="IPR036388">
    <property type="entry name" value="WH-like_DNA-bd_sf"/>
</dbReference>
<keyword evidence="4" id="KW-1185">Reference proteome</keyword>
<dbReference type="Pfam" id="PF03551">
    <property type="entry name" value="PadR"/>
    <property type="match status" value="1"/>
</dbReference>
<dbReference type="Proteomes" id="UP000637578">
    <property type="component" value="Unassembled WGS sequence"/>
</dbReference>
<evidence type="ECO:0000259" key="2">
    <source>
        <dbReference type="Pfam" id="PF03551"/>
    </source>
</evidence>
<feature type="compositionally biased region" description="Basic residues" evidence="1">
    <location>
        <begin position="34"/>
        <end position="53"/>
    </location>
</feature>
<dbReference type="EMBL" id="BMMK01000013">
    <property type="protein sequence ID" value="GGM58022.1"/>
    <property type="molecule type" value="Genomic_DNA"/>
</dbReference>
<proteinExistence type="predicted"/>
<gene>
    <name evidence="3" type="ORF">GCM10012275_31530</name>
</gene>
<protein>
    <recommendedName>
        <fullName evidence="2">Transcription regulator PadR N-terminal domain-containing protein</fullName>
    </recommendedName>
</protein>
<dbReference type="RefSeq" id="WP_229686416.1">
    <property type="nucleotide sequence ID" value="NZ_BMMK01000013.1"/>
</dbReference>
<sequence length="248" mass="27876">MGAAQATPFPGDAFEDLRREAHRWLRMATEGGRRGPRQHHRHGPGHRHGPPRPPHHEHPFDLGPGGPFGPGWPFGHWGRGFGGRRRGKRGDVRAAALVLLAEEPRNGYQIIQEIKARSDNMWRPSSGSVYPALQQLEDEGLIQPVQQEGGRRAFELTTAGREYVEEHGDELGEPWAAFTEDVREDTQDVGRALRQTFMAVMQVLAAGNERQVTEARKVLDETRRSMYRILAEDDVTSDAATDEEPDER</sequence>
<organism evidence="3 4">
    <name type="scientific">Longimycelium tulufanense</name>
    <dbReference type="NCBI Taxonomy" id="907463"/>
    <lineage>
        <taxon>Bacteria</taxon>
        <taxon>Bacillati</taxon>
        <taxon>Actinomycetota</taxon>
        <taxon>Actinomycetes</taxon>
        <taxon>Pseudonocardiales</taxon>
        <taxon>Pseudonocardiaceae</taxon>
        <taxon>Longimycelium</taxon>
    </lineage>
</organism>
<feature type="domain" description="Transcription regulator PadR N-terminal" evidence="2">
    <location>
        <begin position="97"/>
        <end position="165"/>
    </location>
</feature>
<reference evidence="3" key="1">
    <citation type="journal article" date="2014" name="Int. J. Syst. Evol. Microbiol.">
        <title>Complete genome sequence of Corynebacterium casei LMG S-19264T (=DSM 44701T), isolated from a smear-ripened cheese.</title>
        <authorList>
            <consortium name="US DOE Joint Genome Institute (JGI-PGF)"/>
            <person name="Walter F."/>
            <person name="Albersmeier A."/>
            <person name="Kalinowski J."/>
            <person name="Ruckert C."/>
        </authorList>
    </citation>
    <scope>NUCLEOTIDE SEQUENCE</scope>
    <source>
        <strain evidence="3">CGMCC 4.5737</strain>
    </source>
</reference>
<evidence type="ECO:0000256" key="1">
    <source>
        <dbReference type="SAM" id="MobiDB-lite"/>
    </source>
</evidence>
<feature type="region of interest" description="Disordered" evidence="1">
    <location>
        <begin position="25"/>
        <end position="71"/>
    </location>
</feature>